<evidence type="ECO:0000313" key="4">
    <source>
        <dbReference type="Proteomes" id="UP000027195"/>
    </source>
</evidence>
<gene>
    <name evidence="3" type="ORF">BOTBODRAFT_141066</name>
</gene>
<name>A0A067M3J1_BOTB1</name>
<feature type="compositionally biased region" description="Low complexity" evidence="1">
    <location>
        <begin position="475"/>
        <end position="484"/>
    </location>
</feature>
<feature type="region of interest" description="Disordered" evidence="1">
    <location>
        <begin position="219"/>
        <end position="241"/>
    </location>
</feature>
<feature type="compositionally biased region" description="Polar residues" evidence="1">
    <location>
        <begin position="640"/>
        <end position="649"/>
    </location>
</feature>
<dbReference type="InterPro" id="IPR018556">
    <property type="entry name" value="SPIN90/Ldb17_LRD"/>
</dbReference>
<dbReference type="PANTHER" id="PTHR13357:SF1">
    <property type="entry name" value="NCK-INTERACTING PROTEIN WITH SH3 DOMAIN"/>
    <property type="match status" value="1"/>
</dbReference>
<evidence type="ECO:0000313" key="3">
    <source>
        <dbReference type="EMBL" id="KDQ06432.1"/>
    </source>
</evidence>
<organism evidence="3 4">
    <name type="scientific">Botryobasidium botryosum (strain FD-172 SS1)</name>
    <dbReference type="NCBI Taxonomy" id="930990"/>
    <lineage>
        <taxon>Eukaryota</taxon>
        <taxon>Fungi</taxon>
        <taxon>Dikarya</taxon>
        <taxon>Basidiomycota</taxon>
        <taxon>Agaricomycotina</taxon>
        <taxon>Agaricomycetes</taxon>
        <taxon>Cantharellales</taxon>
        <taxon>Botryobasidiaceae</taxon>
        <taxon>Botryobasidium</taxon>
    </lineage>
</organism>
<evidence type="ECO:0000256" key="1">
    <source>
        <dbReference type="SAM" id="MobiDB-lite"/>
    </source>
</evidence>
<feature type="domain" description="SPIN90/Ldb17 leucine-rich" evidence="2">
    <location>
        <begin position="195"/>
        <end position="356"/>
    </location>
</feature>
<feature type="region of interest" description="Disordered" evidence="1">
    <location>
        <begin position="507"/>
        <end position="558"/>
    </location>
</feature>
<dbReference type="STRING" id="930990.A0A067M3J1"/>
<protein>
    <recommendedName>
        <fullName evidence="2">SPIN90/Ldb17 leucine-rich domain-containing protein</fullName>
    </recommendedName>
</protein>
<dbReference type="OrthoDB" id="445362at2759"/>
<feature type="compositionally biased region" description="Basic and acidic residues" evidence="1">
    <location>
        <begin position="419"/>
        <end position="428"/>
    </location>
</feature>
<feature type="region of interest" description="Disordered" evidence="1">
    <location>
        <begin position="402"/>
        <end position="491"/>
    </location>
</feature>
<proteinExistence type="predicted"/>
<dbReference type="GO" id="GO:0030479">
    <property type="term" value="C:actin cortical patch"/>
    <property type="evidence" value="ECO:0007669"/>
    <property type="project" value="TreeGrafter"/>
</dbReference>
<feature type="region of interest" description="Disordered" evidence="1">
    <location>
        <begin position="571"/>
        <end position="649"/>
    </location>
</feature>
<accession>A0A067M3J1</accession>
<feature type="compositionally biased region" description="Low complexity" evidence="1">
    <location>
        <begin position="617"/>
        <end position="634"/>
    </location>
</feature>
<dbReference type="InParanoid" id="A0A067M3J1"/>
<evidence type="ECO:0000259" key="2">
    <source>
        <dbReference type="Pfam" id="PF09431"/>
    </source>
</evidence>
<sequence length="649" mass="71520">MDIGIVYHIENGHQFWSELEDILSLPQDASLDVLDATLRRFISFSSRYHEEYLQTKAQLDYCCELLLESDFFTFHSGRSTDLILEDARVSTNPHDCLILYKILLLYGRRQPSFFRSVKRWLPILPLLLDFVLIEMDDTWGGVAFIEGKLRMLAVELLYDLCRLQKLSTEELQIFDDRVIDLLFELVEHTRGINEEELNYGVIKVLVALNEQFMVASVASGAHHRHSKDKPREESETRGDVSRSKTNTVLMVLLRRLNYSKTFAENLIFMLNRADGSDEALCMQLLVLKMFYLLFTTSGTQEYFYTNDLCVLVDVFLRELVDLPDESESLRHTYLRVLHPLLTNTQLRNISYKRAQIRNVLQSLVAHDHIRDINPTTKRLVDRCVSAQWCKDLPPEPAVPLYRRQSKQGAGANVKQNSYDLDKSKKESNGQRVGPPSSASAFEFGGGQGGLKVPKTVHKSASAEALVPNSTGGGASPSTPSSRSPVLSRGGSNVAQIATQSFEDTATSSLNAANVPPKRTAGTRPRAPSINHFSAPASPAPPAAPVPRRRPPPPVRVFPAKDAAEGGILIAKPGDVGGANNNGNGNGHGRIVKSPPPVPPPRHKKPLPAVPGRVAMLASSSASSSSGSSSVGSVVTPGSKVLNNSMRWGP</sequence>
<dbReference type="HOGENOM" id="CLU_017272_1_0_1"/>
<dbReference type="GO" id="GO:0006897">
    <property type="term" value="P:endocytosis"/>
    <property type="evidence" value="ECO:0007669"/>
    <property type="project" value="TreeGrafter"/>
</dbReference>
<dbReference type="GO" id="GO:0071933">
    <property type="term" value="F:Arp2/3 complex binding"/>
    <property type="evidence" value="ECO:0007669"/>
    <property type="project" value="TreeGrafter"/>
</dbReference>
<dbReference type="PANTHER" id="PTHR13357">
    <property type="entry name" value="SH3 ADAPTER PROTEIN SPIN90 NCK INTERACTING PROTEIN WITH SH3 DOMAIN"/>
    <property type="match status" value="1"/>
</dbReference>
<dbReference type="Pfam" id="PF09431">
    <property type="entry name" value="SPIN90_LRD"/>
    <property type="match status" value="1"/>
</dbReference>
<dbReference type="GO" id="GO:0000147">
    <property type="term" value="P:actin cortical patch assembly"/>
    <property type="evidence" value="ECO:0007669"/>
    <property type="project" value="TreeGrafter"/>
</dbReference>
<dbReference type="GO" id="GO:0051666">
    <property type="term" value="P:actin cortical patch localization"/>
    <property type="evidence" value="ECO:0007669"/>
    <property type="project" value="TreeGrafter"/>
</dbReference>
<reference evidence="4" key="1">
    <citation type="journal article" date="2014" name="Proc. Natl. Acad. Sci. U.S.A.">
        <title>Extensive sampling of basidiomycete genomes demonstrates inadequacy of the white-rot/brown-rot paradigm for wood decay fungi.</title>
        <authorList>
            <person name="Riley R."/>
            <person name="Salamov A.A."/>
            <person name="Brown D.W."/>
            <person name="Nagy L.G."/>
            <person name="Floudas D."/>
            <person name="Held B.W."/>
            <person name="Levasseur A."/>
            <person name="Lombard V."/>
            <person name="Morin E."/>
            <person name="Otillar R."/>
            <person name="Lindquist E.A."/>
            <person name="Sun H."/>
            <person name="LaButti K.M."/>
            <person name="Schmutz J."/>
            <person name="Jabbour D."/>
            <person name="Luo H."/>
            <person name="Baker S.E."/>
            <person name="Pisabarro A.G."/>
            <person name="Walton J.D."/>
            <person name="Blanchette R.A."/>
            <person name="Henrissat B."/>
            <person name="Martin F."/>
            <person name="Cullen D."/>
            <person name="Hibbett D.S."/>
            <person name="Grigoriev I.V."/>
        </authorList>
    </citation>
    <scope>NUCLEOTIDE SEQUENCE [LARGE SCALE GENOMIC DNA]</scope>
    <source>
        <strain evidence="4">FD-172 SS1</strain>
    </source>
</reference>
<dbReference type="EMBL" id="KL198136">
    <property type="protein sequence ID" value="KDQ06432.1"/>
    <property type="molecule type" value="Genomic_DNA"/>
</dbReference>
<dbReference type="InterPro" id="IPR030125">
    <property type="entry name" value="SPIN90/Ldb17"/>
</dbReference>
<keyword evidence="4" id="KW-1185">Reference proteome</keyword>
<dbReference type="AlphaFoldDB" id="A0A067M3J1"/>
<feature type="compositionally biased region" description="Basic and acidic residues" evidence="1">
    <location>
        <begin position="229"/>
        <end position="241"/>
    </location>
</feature>
<dbReference type="FunCoup" id="A0A067M3J1">
    <property type="interactions" value="12"/>
</dbReference>
<dbReference type="Proteomes" id="UP000027195">
    <property type="component" value="Unassembled WGS sequence"/>
</dbReference>